<comment type="caution">
    <text evidence="2">The sequence shown here is derived from an EMBL/GenBank/DDBJ whole genome shotgun (WGS) entry which is preliminary data.</text>
</comment>
<evidence type="ECO:0000313" key="3">
    <source>
        <dbReference type="Proteomes" id="UP000027432"/>
    </source>
</evidence>
<name>A0A074JJY1_9RHOB</name>
<keyword evidence="1" id="KW-0732">Signal</keyword>
<gene>
    <name evidence="2" type="ORF">TP2_01150</name>
</gene>
<dbReference type="eggNOG" id="ENOG50338IZ">
    <property type="taxonomic scope" value="Bacteria"/>
</dbReference>
<evidence type="ECO:0000313" key="2">
    <source>
        <dbReference type="EMBL" id="KEO56155.1"/>
    </source>
</evidence>
<keyword evidence="3" id="KW-1185">Reference proteome</keyword>
<reference evidence="2 3" key="1">
    <citation type="submission" date="2013-07" db="EMBL/GenBank/DDBJ databases">
        <title>Thioclava pacifica DSM 10166 Genome Sequencing.</title>
        <authorList>
            <person name="Lai Q."/>
            <person name="Shao Z."/>
        </authorList>
    </citation>
    <scope>NUCLEOTIDE SEQUENCE [LARGE SCALE GENOMIC DNA]</scope>
    <source>
        <strain evidence="2 3">DSM 10166</strain>
    </source>
</reference>
<organism evidence="2 3">
    <name type="scientific">Thioclava pacifica DSM 10166</name>
    <dbReference type="NCBI Taxonomy" id="1353537"/>
    <lineage>
        <taxon>Bacteria</taxon>
        <taxon>Pseudomonadati</taxon>
        <taxon>Pseudomonadota</taxon>
        <taxon>Alphaproteobacteria</taxon>
        <taxon>Rhodobacterales</taxon>
        <taxon>Paracoccaceae</taxon>
        <taxon>Thioclava</taxon>
    </lineage>
</organism>
<dbReference type="Proteomes" id="UP000027432">
    <property type="component" value="Unassembled WGS sequence"/>
</dbReference>
<evidence type="ECO:0008006" key="4">
    <source>
        <dbReference type="Google" id="ProtNLM"/>
    </source>
</evidence>
<proteinExistence type="predicted"/>
<protein>
    <recommendedName>
        <fullName evidence="4">DUF4412 domain-containing protein</fullName>
    </recommendedName>
</protein>
<dbReference type="EMBL" id="AUND01000001">
    <property type="protein sequence ID" value="KEO56155.1"/>
    <property type="molecule type" value="Genomic_DNA"/>
</dbReference>
<accession>A0A074JJY1</accession>
<feature type="signal peptide" evidence="1">
    <location>
        <begin position="1"/>
        <end position="26"/>
    </location>
</feature>
<sequence length="219" mass="23364">MSAVPLKTCAWASLACAFLVPLAARAADERPAPSTCPTRADLMATGVQMSRTSPRMAIAYRYEDGTLVSYRADDPALSRPPQRETYANPLIVTKQEGGGASFELRYAETPSVEDLLSAKGWTGSVALIIGDEVKATGEANYEVIGEGKLAIGDCTYAVTQVSEDIAMGKLTSHILKEYAPDLGLVIRTTKIDPETGKPVGQVAFDQIAARKPKAKQEGQ</sequence>
<evidence type="ECO:0000256" key="1">
    <source>
        <dbReference type="SAM" id="SignalP"/>
    </source>
</evidence>
<feature type="chain" id="PRO_5001694951" description="DUF4412 domain-containing protein" evidence="1">
    <location>
        <begin position="27"/>
        <end position="219"/>
    </location>
</feature>
<dbReference type="STRING" id="1353537.TP2_01150"/>
<dbReference type="AlphaFoldDB" id="A0A074JJY1"/>